<gene>
    <name evidence="1" type="ORF">T310_4117</name>
</gene>
<dbReference type="SUPFAM" id="SSF54637">
    <property type="entry name" value="Thioesterase/thiol ester dehydrase-isomerase"/>
    <property type="match status" value="1"/>
</dbReference>
<dbReference type="InterPro" id="IPR029069">
    <property type="entry name" value="HotDog_dom_sf"/>
</dbReference>
<dbReference type="GeneID" id="25316466"/>
<comment type="caution">
    <text evidence="1">The sequence shown here is derived from an EMBL/GenBank/DDBJ whole genome shotgun (WGS) entry which is preliminary data.</text>
</comment>
<dbReference type="GO" id="GO:0019171">
    <property type="term" value="F:(3R)-hydroxyacyl-[acyl-carrier-protein] dehydratase activity"/>
    <property type="evidence" value="ECO:0007669"/>
    <property type="project" value="TreeGrafter"/>
</dbReference>
<organism evidence="1 2">
    <name type="scientific">Rasamsonia emersonii (strain ATCC 16479 / CBS 393.64 / IMI 116815)</name>
    <dbReference type="NCBI Taxonomy" id="1408163"/>
    <lineage>
        <taxon>Eukaryota</taxon>
        <taxon>Fungi</taxon>
        <taxon>Dikarya</taxon>
        <taxon>Ascomycota</taxon>
        <taxon>Pezizomycotina</taxon>
        <taxon>Eurotiomycetes</taxon>
        <taxon>Eurotiomycetidae</taxon>
        <taxon>Eurotiales</taxon>
        <taxon>Trichocomaceae</taxon>
        <taxon>Rasamsonia</taxon>
    </lineage>
</organism>
<dbReference type="AlphaFoldDB" id="A0A0F4YUD0"/>
<dbReference type="PANTHER" id="PTHR28152">
    <property type="entry name" value="HYDROXYACYL-THIOESTER DEHYDRATASE TYPE 2, MITOCHONDRIAL"/>
    <property type="match status" value="1"/>
</dbReference>
<evidence type="ECO:0000313" key="1">
    <source>
        <dbReference type="EMBL" id="KKA21844.1"/>
    </source>
</evidence>
<keyword evidence="2" id="KW-1185">Reference proteome</keyword>
<dbReference type="OrthoDB" id="3257538at2759"/>
<dbReference type="PANTHER" id="PTHR28152:SF1">
    <property type="entry name" value="HYDROXYACYL-THIOESTER DEHYDRATASE TYPE 2, MITOCHONDRIAL"/>
    <property type="match status" value="1"/>
</dbReference>
<dbReference type="RefSeq" id="XP_013328456.1">
    <property type="nucleotide sequence ID" value="XM_013473002.1"/>
</dbReference>
<protein>
    <submittedName>
        <fullName evidence="1">Uncharacterized protein</fullName>
    </submittedName>
</protein>
<proteinExistence type="predicted"/>
<evidence type="ECO:0000313" key="2">
    <source>
        <dbReference type="Proteomes" id="UP000053958"/>
    </source>
</evidence>
<dbReference type="STRING" id="1408163.A0A0F4YUD0"/>
<dbReference type="Gene3D" id="3.10.129.10">
    <property type="entry name" value="Hotdog Thioesterase"/>
    <property type="match status" value="1"/>
</dbReference>
<dbReference type="InterPro" id="IPR052741">
    <property type="entry name" value="Mitochondrial_HTD2"/>
</dbReference>
<dbReference type="GO" id="GO:0005739">
    <property type="term" value="C:mitochondrion"/>
    <property type="evidence" value="ECO:0007669"/>
    <property type="project" value="TreeGrafter"/>
</dbReference>
<sequence>MTSASSMINDPVMQMAARFRNSLCLGKFSTGISLAFSRTISSSVHNHLLHDLTARRLPLTYDYLSPQPSHLLDLSLMDILPELRPPSSPENSLSMTLPSICQPRRMAVGHHLIYFPPQVTLSQLLPDGTDILHYPGEPFNHRLWAGGNIKFPPEGGLLLNGQRAVCVEAIRDVTVKGQEGEEKVFVSIERRFAPVEEGEDEQAIRRRVLENNETNSEGSILTERRDLVFLREQTSEKLESGEVLHTRNSRLVKRMYHRSTFAEGTDMNLFPAKAPSNPEISRRIIPTKALLFRYSALTFNAHLIHIDKEYTRDVEGHPNLLVHGPLSLTLMLTVLSFHLARMGRVIREIEYRNLVPLYVDEEMRICAKAKDSRGDDSWEVWIEGPSGGLAVRGTVWTENAHS</sequence>
<dbReference type="EMBL" id="LASV01000165">
    <property type="protein sequence ID" value="KKA21844.1"/>
    <property type="molecule type" value="Genomic_DNA"/>
</dbReference>
<reference evidence="1 2" key="1">
    <citation type="submission" date="2015-04" db="EMBL/GenBank/DDBJ databases">
        <authorList>
            <person name="Heijne W.H."/>
            <person name="Fedorova N.D."/>
            <person name="Nierman W.C."/>
            <person name="Vollebregt A.W."/>
            <person name="Zhao Z."/>
            <person name="Wu L."/>
            <person name="Kumar M."/>
            <person name="Stam H."/>
            <person name="van den Berg M.A."/>
            <person name="Pel H.J."/>
        </authorList>
    </citation>
    <scope>NUCLEOTIDE SEQUENCE [LARGE SCALE GENOMIC DNA]</scope>
    <source>
        <strain evidence="1 2">CBS 393.64</strain>
    </source>
</reference>
<dbReference type="Proteomes" id="UP000053958">
    <property type="component" value="Unassembled WGS sequence"/>
</dbReference>
<accession>A0A0F4YUD0</accession>
<name>A0A0F4YUD0_RASE3</name>